<comment type="function">
    <text evidence="1">Alpha-L-fucosidase is responsible for hydrolyzing the alpha-1,6-linked fucose joined to the reducing-end N-acetylglucosamine of the carbohydrate moieties of glycoproteins.</text>
</comment>
<keyword evidence="10" id="KW-1185">Reference proteome</keyword>
<dbReference type="InterPro" id="IPR057739">
    <property type="entry name" value="Glyco_hydro_29_N"/>
</dbReference>
<dbReference type="Proteomes" id="UP000279236">
    <property type="component" value="Unassembled WGS sequence"/>
</dbReference>
<evidence type="ECO:0000259" key="8">
    <source>
        <dbReference type="Pfam" id="PF01120"/>
    </source>
</evidence>
<evidence type="ECO:0000256" key="5">
    <source>
        <dbReference type="ARBA" id="ARBA00022801"/>
    </source>
</evidence>
<accession>A0A427XCS3</accession>
<keyword evidence="6 7" id="KW-0326">Glycosidase</keyword>
<dbReference type="PIRSF" id="PIRSF001092">
    <property type="entry name" value="Alpha-L-fucosidase"/>
    <property type="match status" value="1"/>
</dbReference>
<dbReference type="STRING" id="105984.A0A427XCS3"/>
<dbReference type="Gene3D" id="3.20.20.80">
    <property type="entry name" value="Glycosidases"/>
    <property type="match status" value="1"/>
</dbReference>
<dbReference type="EC" id="3.2.1.51" evidence="3"/>
<comment type="caution">
    <text evidence="9">The sequence shown here is derived from an EMBL/GenBank/DDBJ whole genome shotgun (WGS) entry which is preliminary data.</text>
</comment>
<evidence type="ECO:0000256" key="1">
    <source>
        <dbReference type="ARBA" id="ARBA00004071"/>
    </source>
</evidence>
<dbReference type="GO" id="GO:0004560">
    <property type="term" value="F:alpha-L-fucosidase activity"/>
    <property type="evidence" value="ECO:0007669"/>
    <property type="project" value="UniProtKB-EC"/>
</dbReference>
<dbReference type="SMART" id="SM00812">
    <property type="entry name" value="Alpha_L_fucos"/>
    <property type="match status" value="1"/>
</dbReference>
<dbReference type="GO" id="GO:0006004">
    <property type="term" value="P:fucose metabolic process"/>
    <property type="evidence" value="ECO:0007669"/>
    <property type="project" value="InterPro"/>
</dbReference>
<dbReference type="GeneID" id="39589924"/>
<evidence type="ECO:0000313" key="9">
    <source>
        <dbReference type="EMBL" id="RSH76635.1"/>
    </source>
</evidence>
<dbReference type="PANTHER" id="PTHR10030">
    <property type="entry name" value="ALPHA-L-FUCOSIDASE"/>
    <property type="match status" value="1"/>
</dbReference>
<name>A0A427XCS3_9TREE</name>
<comment type="similarity">
    <text evidence="2 7">Belongs to the glycosyl hydrolase 29 family.</text>
</comment>
<sequence length="454" mass="51730">MAHIWATHRAPNYERFAEREKPNWFKDAKLGIFVHWGPYSVPAWAEPTGELGKIDTVEPEQVHKHNPYAEWYFNTMRFPDGPTAEHHRKVYNDAPYDDFLDTWKAKDFDADKLVRMFKRAGARYVVPVSKHHDGVTLWDAPGTGERNTVHRGPKRDLIDEWAQACKKEDVKFGVYYSTGIDWHVWPTAEPYHVNNQIRAGINDHEYNEYAWRHCHDLIEKYKPFMLWGDIDWPKAGVAPGKYSVEALLDELYTANPEAVVNDRFGDTHWDFQTVEYGLGEPPKDTQMWQFTRGIGLSFGYNQVEDESHSLSGLDVLRLLIDVCSSGGDLLLNVGPDADGNIPPVQMRCLEALGDWMDVNGEAIYGTSKVDAEIATPHGKTEGEWVRWTRKGDRLFAFVDGTEGEVTLPVKLDRVDMTAAKLLNGDQVDVQSGGVVDVSKLPTQLRPACIEFRIR</sequence>
<keyword evidence="4" id="KW-0732">Signal</keyword>
<gene>
    <name evidence="9" type="ORF">EHS24_005381</name>
</gene>
<dbReference type="InterPro" id="IPR017853">
    <property type="entry name" value="GH"/>
</dbReference>
<dbReference type="Pfam" id="PF01120">
    <property type="entry name" value="Alpha_L_fucos"/>
    <property type="match status" value="1"/>
</dbReference>
<dbReference type="PANTHER" id="PTHR10030:SF37">
    <property type="entry name" value="ALPHA-L-FUCOSIDASE-RELATED"/>
    <property type="match status" value="1"/>
</dbReference>
<evidence type="ECO:0000256" key="7">
    <source>
        <dbReference type="PIRNR" id="PIRNR001092"/>
    </source>
</evidence>
<dbReference type="AlphaFoldDB" id="A0A427XCS3"/>
<dbReference type="OrthoDB" id="6039950at2759"/>
<feature type="domain" description="Glycoside hydrolase family 29 N-terminal" evidence="8">
    <location>
        <begin position="10"/>
        <end position="361"/>
    </location>
</feature>
<dbReference type="SUPFAM" id="SSF51445">
    <property type="entry name" value="(Trans)glycosidases"/>
    <property type="match status" value="1"/>
</dbReference>
<organism evidence="9 10">
    <name type="scientific">Apiotrichum porosum</name>
    <dbReference type="NCBI Taxonomy" id="105984"/>
    <lineage>
        <taxon>Eukaryota</taxon>
        <taxon>Fungi</taxon>
        <taxon>Dikarya</taxon>
        <taxon>Basidiomycota</taxon>
        <taxon>Agaricomycotina</taxon>
        <taxon>Tremellomycetes</taxon>
        <taxon>Trichosporonales</taxon>
        <taxon>Trichosporonaceae</taxon>
        <taxon>Apiotrichum</taxon>
    </lineage>
</organism>
<dbReference type="EMBL" id="RSCE01000022">
    <property type="protein sequence ID" value="RSH76635.1"/>
    <property type="molecule type" value="Genomic_DNA"/>
</dbReference>
<protein>
    <recommendedName>
        <fullName evidence="3">alpha-L-fucosidase</fullName>
        <ecNumber evidence="3">3.2.1.51</ecNumber>
    </recommendedName>
</protein>
<dbReference type="InterPro" id="IPR016286">
    <property type="entry name" value="FUC_metazoa-typ"/>
</dbReference>
<evidence type="ECO:0000256" key="3">
    <source>
        <dbReference type="ARBA" id="ARBA00012662"/>
    </source>
</evidence>
<evidence type="ECO:0000256" key="6">
    <source>
        <dbReference type="ARBA" id="ARBA00023295"/>
    </source>
</evidence>
<evidence type="ECO:0000256" key="2">
    <source>
        <dbReference type="ARBA" id="ARBA00007951"/>
    </source>
</evidence>
<dbReference type="GO" id="GO:0016139">
    <property type="term" value="P:glycoside catabolic process"/>
    <property type="evidence" value="ECO:0007669"/>
    <property type="project" value="TreeGrafter"/>
</dbReference>
<evidence type="ECO:0000313" key="10">
    <source>
        <dbReference type="Proteomes" id="UP000279236"/>
    </source>
</evidence>
<keyword evidence="5 7" id="KW-0378">Hydrolase</keyword>
<dbReference type="PRINTS" id="PR00741">
    <property type="entry name" value="GLHYDRLASE29"/>
</dbReference>
<evidence type="ECO:0000256" key="4">
    <source>
        <dbReference type="ARBA" id="ARBA00022729"/>
    </source>
</evidence>
<reference evidence="9 10" key="1">
    <citation type="submission" date="2018-11" db="EMBL/GenBank/DDBJ databases">
        <title>Genome sequence of Apiotrichum porosum DSM 27194.</title>
        <authorList>
            <person name="Aliyu H."/>
            <person name="Gorte O."/>
            <person name="Ochsenreither K."/>
        </authorList>
    </citation>
    <scope>NUCLEOTIDE SEQUENCE [LARGE SCALE GENOMIC DNA]</scope>
    <source>
        <strain evidence="9 10">DSM 27194</strain>
    </source>
</reference>
<dbReference type="InterPro" id="IPR000933">
    <property type="entry name" value="Glyco_hydro_29"/>
</dbReference>
<proteinExistence type="inferred from homology"/>
<dbReference type="RefSeq" id="XP_028471782.1">
    <property type="nucleotide sequence ID" value="XM_028620907.1"/>
</dbReference>